<gene>
    <name evidence="1" type="ORF">DR950_08985</name>
</gene>
<protein>
    <recommendedName>
        <fullName evidence="3">Exo-alpha-sialidase</fullName>
    </recommendedName>
</protein>
<dbReference type="Proteomes" id="UP000263377">
    <property type="component" value="Unassembled WGS sequence"/>
</dbReference>
<sequence>MPTIKVVNITPKALSGDTNLDSEPNLAVDPENPLEMVATAFTPDPMNGPLAPVYVSTDGGDTWVLNSVVPGNGALGTGDISVGFGGAGGRLYTGILNGQSGDLQILRAPDITASTPMAVLVDRSGEDQPWVVATTVAANGGSGDRVYIGSNDVAQPGGTATVDVSNDAGTGPAPAGFAPVKLDRHTGTLFDGPPVRIAAHPDGTIYVAFLSVTATGAGALITFDVVMTRDDKGGVGPNPFEDLLDSAVGDVGQRVVTGRKARFNPHQRSLGQERTGADLAVAVDPTDSNSVWIAYCDNLGGTAPTDYVLHSRHSADRGQTWAAARPDVVNGKNPSLAVNSDGLVGLVYQQLVHNQWSTVLELTADGFGTTESHVLHQAPGDVPPAGTQLPYLGDYLRMVTVGKDFYGVFAGKNPDRANFPVGVTYQRNANFTTHQLLSSDGVTRVPPSIDPFFFHRAA</sequence>
<comment type="caution">
    <text evidence="1">The sequence shown here is derived from an EMBL/GenBank/DDBJ whole genome shotgun (WGS) entry which is preliminary data.</text>
</comment>
<keyword evidence="2" id="KW-1185">Reference proteome</keyword>
<evidence type="ECO:0000313" key="2">
    <source>
        <dbReference type="Proteomes" id="UP000263377"/>
    </source>
</evidence>
<dbReference type="InterPro" id="IPR036278">
    <property type="entry name" value="Sialidase_sf"/>
</dbReference>
<dbReference type="EMBL" id="QVIG01000001">
    <property type="protein sequence ID" value="RGD57906.1"/>
    <property type="molecule type" value="Genomic_DNA"/>
</dbReference>
<name>A0A372ZPW7_9ACTN</name>
<accession>A0A372ZPW7</accession>
<dbReference type="SUPFAM" id="SSF50939">
    <property type="entry name" value="Sialidases"/>
    <property type="match status" value="1"/>
</dbReference>
<dbReference type="AlphaFoldDB" id="A0A372ZPW7"/>
<dbReference type="RefSeq" id="WP_117486609.1">
    <property type="nucleotide sequence ID" value="NZ_QVIG01000001.1"/>
</dbReference>
<reference evidence="1 2" key="1">
    <citation type="submission" date="2018-08" db="EMBL/GenBank/DDBJ databases">
        <title>Diversity &amp; Physiological Properties of Lignin-Decomposing Actinobacteria from Soil.</title>
        <authorList>
            <person name="Roh S.G."/>
            <person name="Kim S.B."/>
        </authorList>
    </citation>
    <scope>NUCLEOTIDE SEQUENCE [LARGE SCALE GENOMIC DNA]</scope>
    <source>
        <strain evidence="1 2">MMS17-GH009</strain>
    </source>
</reference>
<evidence type="ECO:0008006" key="3">
    <source>
        <dbReference type="Google" id="ProtNLM"/>
    </source>
</evidence>
<proteinExistence type="predicted"/>
<evidence type="ECO:0000313" key="1">
    <source>
        <dbReference type="EMBL" id="RGD57906.1"/>
    </source>
</evidence>
<organism evidence="1 2">
    <name type="scientific">Kitasatospora xanthocidica</name>
    <dbReference type="NCBI Taxonomy" id="83382"/>
    <lineage>
        <taxon>Bacteria</taxon>
        <taxon>Bacillati</taxon>
        <taxon>Actinomycetota</taxon>
        <taxon>Actinomycetes</taxon>
        <taxon>Kitasatosporales</taxon>
        <taxon>Streptomycetaceae</taxon>
        <taxon>Kitasatospora</taxon>
    </lineage>
</organism>